<evidence type="ECO:0000256" key="2">
    <source>
        <dbReference type="ARBA" id="ARBA00022840"/>
    </source>
</evidence>
<sequence length="386" mass="43888">MVASNGLESRADFTLQNGKYTIKEELGRGRFAITYLAQDKNGKDLVIKTLDEDKLHQQLTQAERDSLKTKFVNEGRRMERCKHPHVVPLLDTFMEGQLFCLAMEYIHGDTLESIVRVRKFLPEQEALGYIRQIGEALIEVHRQGLLHRDVKPENIIVRAGQQFVQPSSLQSGLRNGSSIPRRQRNEKFTLSPLKVAIVAVTLAALAGVVVGWQYPFLSSRPQVPPTEPNFSVNLNSEVEVDYSKLQNVLAQGKWKEADDETADVILKVGGREKEGWLDTASIKKLSCTDLRTIDNLWVKHSESRFGLSVQQRIWERVGGTPDDYRAYERFGDRVKWRVNSKWLGQNNSTFTTKAPEGHLPAKTLYNGGYMRKELPGFFSRVETCKV</sequence>
<dbReference type="PANTHER" id="PTHR34800:SF1">
    <property type="entry name" value="TETRAPYRROLE-BINDING PROTEIN, CHLOROPLASTIC"/>
    <property type="match status" value="1"/>
</dbReference>
<gene>
    <name evidence="6" type="ORF">Mic7113_2332</name>
</gene>
<dbReference type="InterPro" id="IPR008271">
    <property type="entry name" value="Ser/Thr_kinase_AS"/>
</dbReference>
<dbReference type="PANTHER" id="PTHR34800">
    <property type="entry name" value="TETRAPYRROLE-BINDING PROTEIN, CHLOROPLASTIC"/>
    <property type="match status" value="1"/>
</dbReference>
<dbReference type="GO" id="GO:0004672">
    <property type="term" value="F:protein kinase activity"/>
    <property type="evidence" value="ECO:0007669"/>
    <property type="project" value="InterPro"/>
</dbReference>
<organism evidence="6 7">
    <name type="scientific">Allocoleopsis franciscana PCC 7113</name>
    <dbReference type="NCBI Taxonomy" id="1173027"/>
    <lineage>
        <taxon>Bacteria</taxon>
        <taxon>Bacillati</taxon>
        <taxon>Cyanobacteriota</taxon>
        <taxon>Cyanophyceae</taxon>
        <taxon>Coleofasciculales</taxon>
        <taxon>Coleofasciculaceae</taxon>
        <taxon>Allocoleopsis</taxon>
        <taxon>Allocoleopsis franciscana</taxon>
    </lineage>
</organism>
<dbReference type="Pfam" id="PF00069">
    <property type="entry name" value="Pkinase"/>
    <property type="match status" value="1"/>
</dbReference>
<keyword evidence="4" id="KW-0812">Transmembrane</keyword>
<dbReference type="Gene3D" id="1.10.510.10">
    <property type="entry name" value="Transferase(Phosphotransferase) domain 1"/>
    <property type="match status" value="1"/>
</dbReference>
<dbReference type="GO" id="GO:0046906">
    <property type="term" value="F:tetrapyrrole binding"/>
    <property type="evidence" value="ECO:0007669"/>
    <property type="project" value="TreeGrafter"/>
</dbReference>
<dbReference type="Proteomes" id="UP000010471">
    <property type="component" value="Chromosome"/>
</dbReference>
<dbReference type="InterPro" id="IPR008629">
    <property type="entry name" value="GUN4-like"/>
</dbReference>
<evidence type="ECO:0000256" key="1">
    <source>
        <dbReference type="ARBA" id="ARBA00022741"/>
    </source>
</evidence>
<dbReference type="STRING" id="1173027.Mic7113_2332"/>
<keyword evidence="7" id="KW-1185">Reference proteome</keyword>
<keyword evidence="6" id="KW-0418">Kinase</keyword>
<evidence type="ECO:0000259" key="5">
    <source>
        <dbReference type="PROSITE" id="PS50011"/>
    </source>
</evidence>
<keyword evidence="4" id="KW-1133">Transmembrane helix</keyword>
<feature type="binding site" evidence="3">
    <location>
        <position position="48"/>
    </location>
    <ligand>
        <name>ATP</name>
        <dbReference type="ChEBI" id="CHEBI:30616"/>
    </ligand>
</feature>
<dbReference type="InterPro" id="IPR017441">
    <property type="entry name" value="Protein_kinase_ATP_BS"/>
</dbReference>
<dbReference type="InterPro" id="IPR000719">
    <property type="entry name" value="Prot_kinase_dom"/>
</dbReference>
<dbReference type="eggNOG" id="COG0515">
    <property type="taxonomic scope" value="Bacteria"/>
</dbReference>
<dbReference type="CDD" id="cd14014">
    <property type="entry name" value="STKc_PknB_like"/>
    <property type="match status" value="1"/>
</dbReference>
<protein>
    <submittedName>
        <fullName evidence="6">Protein kinase family protein</fullName>
    </submittedName>
</protein>
<dbReference type="PROSITE" id="PS50011">
    <property type="entry name" value="PROTEIN_KINASE_DOM"/>
    <property type="match status" value="1"/>
</dbReference>
<reference evidence="6 7" key="1">
    <citation type="submission" date="2012-06" db="EMBL/GenBank/DDBJ databases">
        <title>Finished chromosome of genome of Microcoleus sp. PCC 7113.</title>
        <authorList>
            <consortium name="US DOE Joint Genome Institute"/>
            <person name="Gugger M."/>
            <person name="Coursin T."/>
            <person name="Rippka R."/>
            <person name="Tandeau De Marsac N."/>
            <person name="Huntemann M."/>
            <person name="Wei C.-L."/>
            <person name="Han J."/>
            <person name="Detter J.C."/>
            <person name="Han C."/>
            <person name="Tapia R."/>
            <person name="Chen A."/>
            <person name="Kyrpides N."/>
            <person name="Mavromatis K."/>
            <person name="Markowitz V."/>
            <person name="Szeto E."/>
            <person name="Ivanova N."/>
            <person name="Pagani I."/>
            <person name="Pati A."/>
            <person name="Goodwin L."/>
            <person name="Nordberg H.P."/>
            <person name="Cantor M.N."/>
            <person name="Hua S.X."/>
            <person name="Woyke T."/>
            <person name="Kerfeld C.A."/>
        </authorList>
    </citation>
    <scope>NUCLEOTIDE SEQUENCE [LARGE SCALE GENOMIC DNA]</scope>
    <source>
        <strain evidence="6 7">PCC 7113</strain>
    </source>
</reference>
<dbReference type="GO" id="GO:0005524">
    <property type="term" value="F:ATP binding"/>
    <property type="evidence" value="ECO:0007669"/>
    <property type="project" value="UniProtKB-UniRule"/>
</dbReference>
<keyword evidence="4" id="KW-0472">Membrane</keyword>
<evidence type="ECO:0000256" key="3">
    <source>
        <dbReference type="PROSITE-ProRule" id="PRU10141"/>
    </source>
</evidence>
<dbReference type="Gene3D" id="1.10.10.1770">
    <property type="entry name" value="Gun4-like"/>
    <property type="match status" value="1"/>
</dbReference>
<dbReference type="HOGENOM" id="CLU_000288_135_5_3"/>
<dbReference type="PROSITE" id="PS00107">
    <property type="entry name" value="PROTEIN_KINASE_ATP"/>
    <property type="match status" value="1"/>
</dbReference>
<dbReference type="PROSITE" id="PS00108">
    <property type="entry name" value="PROTEIN_KINASE_ST"/>
    <property type="match status" value="1"/>
</dbReference>
<dbReference type="InterPro" id="IPR037215">
    <property type="entry name" value="GUN4-like_sf"/>
</dbReference>
<dbReference type="SUPFAM" id="SSF56112">
    <property type="entry name" value="Protein kinase-like (PK-like)"/>
    <property type="match status" value="1"/>
</dbReference>
<feature type="domain" description="Protein kinase" evidence="5">
    <location>
        <begin position="20"/>
        <end position="298"/>
    </location>
</feature>
<dbReference type="EMBL" id="CP003630">
    <property type="protein sequence ID" value="AFZ18137.1"/>
    <property type="molecule type" value="Genomic_DNA"/>
</dbReference>
<dbReference type="OrthoDB" id="581647at2"/>
<evidence type="ECO:0000256" key="4">
    <source>
        <dbReference type="SAM" id="Phobius"/>
    </source>
</evidence>
<dbReference type="SUPFAM" id="SSF140869">
    <property type="entry name" value="GUN4-like"/>
    <property type="match status" value="1"/>
</dbReference>
<dbReference type="InterPro" id="IPR011009">
    <property type="entry name" value="Kinase-like_dom_sf"/>
</dbReference>
<keyword evidence="2 3" id="KW-0067">ATP-binding</keyword>
<evidence type="ECO:0000313" key="7">
    <source>
        <dbReference type="Proteomes" id="UP000010471"/>
    </source>
</evidence>
<accession>K9WF62</accession>
<keyword evidence="6" id="KW-0808">Transferase</keyword>
<evidence type="ECO:0000313" key="6">
    <source>
        <dbReference type="EMBL" id="AFZ18137.1"/>
    </source>
</evidence>
<dbReference type="AlphaFoldDB" id="K9WF62"/>
<dbReference type="CDD" id="cd16383">
    <property type="entry name" value="GUN4"/>
    <property type="match status" value="1"/>
</dbReference>
<dbReference type="RefSeq" id="WP_015182287.1">
    <property type="nucleotide sequence ID" value="NC_019738.1"/>
</dbReference>
<dbReference type="Gene3D" id="1.25.40.620">
    <property type="match status" value="1"/>
</dbReference>
<dbReference type="Pfam" id="PF05419">
    <property type="entry name" value="GUN4"/>
    <property type="match status" value="1"/>
</dbReference>
<proteinExistence type="predicted"/>
<feature type="transmembrane region" description="Helical" evidence="4">
    <location>
        <begin position="191"/>
        <end position="214"/>
    </location>
</feature>
<name>K9WF62_9CYAN</name>
<dbReference type="KEGG" id="mic:Mic7113_2332"/>
<dbReference type="SMART" id="SM00220">
    <property type="entry name" value="S_TKc"/>
    <property type="match status" value="1"/>
</dbReference>
<keyword evidence="1 3" id="KW-0547">Nucleotide-binding</keyword>